<keyword evidence="1" id="KW-1133">Transmembrane helix</keyword>
<gene>
    <name evidence="2" type="ORF">CR203_00300</name>
</gene>
<evidence type="ECO:0000313" key="2">
    <source>
        <dbReference type="EMBL" id="RKL68534.1"/>
    </source>
</evidence>
<name>A0A3A9K666_9BACI</name>
<organism evidence="2 3">
    <name type="scientific">Salipaludibacillus neizhouensis</name>
    <dbReference type="NCBI Taxonomy" id="885475"/>
    <lineage>
        <taxon>Bacteria</taxon>
        <taxon>Bacillati</taxon>
        <taxon>Bacillota</taxon>
        <taxon>Bacilli</taxon>
        <taxon>Bacillales</taxon>
        <taxon>Bacillaceae</taxon>
    </lineage>
</organism>
<keyword evidence="1" id="KW-0812">Transmembrane</keyword>
<dbReference type="Pfam" id="PF09911">
    <property type="entry name" value="DUF2140"/>
    <property type="match status" value="1"/>
</dbReference>
<dbReference type="AlphaFoldDB" id="A0A3A9K666"/>
<evidence type="ECO:0000256" key="1">
    <source>
        <dbReference type="SAM" id="Phobius"/>
    </source>
</evidence>
<reference evidence="2 3" key="1">
    <citation type="submission" date="2017-10" db="EMBL/GenBank/DDBJ databases">
        <title>Bacillus sp. nov., a halophilic bacterium isolated from a Keqin Lake.</title>
        <authorList>
            <person name="Wang H."/>
        </authorList>
    </citation>
    <scope>NUCLEOTIDE SEQUENCE [LARGE SCALE GENOMIC DNA]</scope>
    <source>
        <strain evidence="2 3">KCTC 13187</strain>
    </source>
</reference>
<evidence type="ECO:0000313" key="3">
    <source>
        <dbReference type="Proteomes" id="UP000281498"/>
    </source>
</evidence>
<comment type="caution">
    <text evidence="2">The sequence shown here is derived from an EMBL/GenBank/DDBJ whole genome shotgun (WGS) entry which is preliminary data.</text>
</comment>
<accession>A0A3A9K666</accession>
<dbReference type="Proteomes" id="UP000281498">
    <property type="component" value="Unassembled WGS sequence"/>
</dbReference>
<dbReference type="RefSeq" id="WP_110936827.1">
    <property type="nucleotide sequence ID" value="NZ_KZ614146.1"/>
</dbReference>
<protein>
    <recommendedName>
        <fullName evidence="4">DUF2140 domain-containing protein</fullName>
    </recommendedName>
</protein>
<dbReference type="OrthoDB" id="2412610at2"/>
<feature type="transmembrane region" description="Helical" evidence="1">
    <location>
        <begin position="12"/>
        <end position="32"/>
    </location>
</feature>
<dbReference type="InterPro" id="IPR018672">
    <property type="entry name" value="DUF2140"/>
</dbReference>
<proteinExistence type="predicted"/>
<keyword evidence="1" id="KW-0472">Membrane</keyword>
<evidence type="ECO:0008006" key="4">
    <source>
        <dbReference type="Google" id="ProtNLM"/>
    </source>
</evidence>
<keyword evidence="3" id="KW-1185">Reference proteome</keyword>
<dbReference type="EMBL" id="PDOE01000001">
    <property type="protein sequence ID" value="RKL68534.1"/>
    <property type="molecule type" value="Genomic_DNA"/>
</dbReference>
<sequence length="197" mass="22382">MTTNQRSNPWKIAFISLIIILVSALTLGIIWINQTFNSATNESFIPPVVKSSSGPQFTISTTKEDANYWLQQELMEEEGDYEIVIEDKIRMETNFKAFGVYVPIQMELAPRVTEEGNLELIEDSFQVGGFHLPSEQVFQLIDSNVDLPSWIQVVPGEQRFHVNLRNGVSEEVDIKVISFDLDSDDIKLEITLLEEEG</sequence>